<dbReference type="EMBL" id="CP121769">
    <property type="protein sequence ID" value="WGE09078.1"/>
    <property type="molecule type" value="Genomic_DNA"/>
</dbReference>
<dbReference type="RefSeq" id="WP_214607410.1">
    <property type="nucleotide sequence ID" value="NZ_CP121769.1"/>
</dbReference>
<accession>A0AAJ6AAV8</accession>
<reference evidence="2" key="1">
    <citation type="submission" date="2023-04" db="EMBL/GenBank/DDBJ databases">
        <title>Molecular characterization of the Integrative and Conjugative elements harboring multidrug-resistance gene from Glaesserella (Haemophilus) parasuis.</title>
        <authorList>
            <person name="Che Y."/>
            <person name="Zhou L."/>
        </authorList>
    </citation>
    <scope>NUCLEOTIDE SEQUENCE</scope>
    <source>
        <strain evidence="2">Z44</strain>
    </source>
</reference>
<dbReference type="Proteomes" id="UP001222296">
    <property type="component" value="Chromosome"/>
</dbReference>
<evidence type="ECO:0000313" key="2">
    <source>
        <dbReference type="EMBL" id="WGE09078.1"/>
    </source>
</evidence>
<feature type="region of interest" description="Disordered" evidence="1">
    <location>
        <begin position="1"/>
        <end position="33"/>
    </location>
</feature>
<evidence type="ECO:0000256" key="1">
    <source>
        <dbReference type="SAM" id="MobiDB-lite"/>
    </source>
</evidence>
<sequence>MWPFNRKNEEEQIVPDVEKAEDSYPNFPKDKKGGEYQRQLQKIEQANKNILAGGDAQDGDEESRIKMSLRVLWGTDYFCIERKKKIWAEKMRWGFV</sequence>
<dbReference type="AlphaFoldDB" id="A0AAJ6AAV8"/>
<evidence type="ECO:0000313" key="3">
    <source>
        <dbReference type="Proteomes" id="UP001222296"/>
    </source>
</evidence>
<gene>
    <name evidence="2" type="ORF">QBL01_07370</name>
</gene>
<protein>
    <submittedName>
        <fullName evidence="2">Uncharacterized protein</fullName>
    </submittedName>
</protein>
<name>A0AAJ6AAV8_GLAPU</name>
<organism evidence="2 3">
    <name type="scientific">Glaesserella parasuis</name>
    <name type="common">Haemophilus parasuis</name>
    <dbReference type="NCBI Taxonomy" id="738"/>
    <lineage>
        <taxon>Bacteria</taxon>
        <taxon>Pseudomonadati</taxon>
        <taxon>Pseudomonadota</taxon>
        <taxon>Gammaproteobacteria</taxon>
        <taxon>Pasteurellales</taxon>
        <taxon>Pasteurellaceae</taxon>
        <taxon>Glaesserella</taxon>
    </lineage>
</organism>
<proteinExistence type="predicted"/>